<protein>
    <submittedName>
        <fullName evidence="4">Pyridoxal-phosphate dependent enzyme</fullName>
    </submittedName>
</protein>
<dbReference type="InterPro" id="IPR036052">
    <property type="entry name" value="TrpB-like_PALP_sf"/>
</dbReference>
<dbReference type="RefSeq" id="WP_337889569.1">
    <property type="nucleotide sequence ID" value="NZ_JBAHVI010000002.1"/>
</dbReference>
<dbReference type="Gene3D" id="3.40.50.1100">
    <property type="match status" value="2"/>
</dbReference>
<name>A0ABU8NUU6_9CORY</name>
<evidence type="ECO:0000259" key="3">
    <source>
        <dbReference type="Pfam" id="PF00291"/>
    </source>
</evidence>
<dbReference type="PROSITE" id="PS00901">
    <property type="entry name" value="CYS_SYNTHASE"/>
    <property type="match status" value="1"/>
</dbReference>
<gene>
    <name evidence="4" type="ORF">V5S96_00155</name>
</gene>
<feature type="domain" description="Tryptophan synthase beta chain-like PALP" evidence="3">
    <location>
        <begin position="15"/>
        <end position="294"/>
    </location>
</feature>
<sequence length="336" mass="35177">MTCLPPAAPHLGAVIGCTPLVRLPYLSTRTGLTVWAKLEGFNPGGSAKDRTAAALVEDACASGRLRPGGTVVESSSGNLGMALARECCLRGMSFHCVVDPRTNRYAVSVMEALGATVHRVTEPDPATGDWLAARRNRVRDLLGELPGSVNLDQYSNQAVFPAHARGTMREIVEQLGHAPALLFAAVSTTGTLGGCLDYLRGTRAATRVTAVDATGSVLYGGRRGERPLPGFGAGVVPELSTQSQPDAVARIDAARAVAGARLVAWREAYLPGASGGAVVVALLDAASPADLGARSPENNDAVLIFHDHGYAYLDTVYSDAWVREHLGDPSELESIL</sequence>
<comment type="caution">
    <text evidence="4">The sequence shown here is derived from an EMBL/GenBank/DDBJ whole genome shotgun (WGS) entry which is preliminary data.</text>
</comment>
<dbReference type="EMBL" id="JBAHVJ010000001">
    <property type="protein sequence ID" value="MEJ4098784.1"/>
    <property type="molecule type" value="Genomic_DNA"/>
</dbReference>
<dbReference type="InterPro" id="IPR001926">
    <property type="entry name" value="TrpB-like_PALP"/>
</dbReference>
<reference evidence="4 5" key="1">
    <citation type="submission" date="2024-02" db="EMBL/GenBank/DDBJ databases">
        <title>Whole genome sequencing and characterization of Corynebacterium isolated from the ocular surface of dry eye disease sufferers.</title>
        <authorList>
            <person name="Naqvi M."/>
        </authorList>
    </citation>
    <scope>NUCLEOTIDE SEQUENCE [LARGE SCALE GENOMIC DNA]</scope>
    <source>
        <strain evidence="4 5">PCRF</strain>
    </source>
</reference>
<dbReference type="SUPFAM" id="SSF53686">
    <property type="entry name" value="Tryptophan synthase beta subunit-like PLP-dependent enzymes"/>
    <property type="match status" value="1"/>
</dbReference>
<dbReference type="Pfam" id="PF00291">
    <property type="entry name" value="PALP"/>
    <property type="match status" value="1"/>
</dbReference>
<evidence type="ECO:0000313" key="5">
    <source>
        <dbReference type="Proteomes" id="UP001359781"/>
    </source>
</evidence>
<dbReference type="CDD" id="cd01561">
    <property type="entry name" value="CBS_like"/>
    <property type="match status" value="1"/>
</dbReference>
<keyword evidence="2" id="KW-0663">Pyridoxal phosphate</keyword>
<evidence type="ECO:0000256" key="2">
    <source>
        <dbReference type="ARBA" id="ARBA00022898"/>
    </source>
</evidence>
<evidence type="ECO:0000313" key="4">
    <source>
        <dbReference type="EMBL" id="MEJ4098784.1"/>
    </source>
</evidence>
<proteinExistence type="predicted"/>
<keyword evidence="5" id="KW-1185">Reference proteome</keyword>
<comment type="cofactor">
    <cofactor evidence="1">
        <name>pyridoxal 5'-phosphate</name>
        <dbReference type="ChEBI" id="CHEBI:597326"/>
    </cofactor>
</comment>
<evidence type="ECO:0000256" key="1">
    <source>
        <dbReference type="ARBA" id="ARBA00001933"/>
    </source>
</evidence>
<dbReference type="InterPro" id="IPR050214">
    <property type="entry name" value="Cys_Synth/Cystath_Beta-Synth"/>
</dbReference>
<organism evidence="4 5">
    <name type="scientific">Corynebacterium mastitidis</name>
    <dbReference type="NCBI Taxonomy" id="161890"/>
    <lineage>
        <taxon>Bacteria</taxon>
        <taxon>Bacillati</taxon>
        <taxon>Actinomycetota</taxon>
        <taxon>Actinomycetes</taxon>
        <taxon>Mycobacteriales</taxon>
        <taxon>Corynebacteriaceae</taxon>
        <taxon>Corynebacterium</taxon>
    </lineage>
</organism>
<dbReference type="Proteomes" id="UP001359781">
    <property type="component" value="Unassembled WGS sequence"/>
</dbReference>
<dbReference type="InterPro" id="IPR001216">
    <property type="entry name" value="P-phosphate_BS"/>
</dbReference>
<accession>A0ABU8NUU6</accession>
<dbReference type="PANTHER" id="PTHR10314">
    <property type="entry name" value="CYSTATHIONINE BETA-SYNTHASE"/>
    <property type="match status" value="1"/>
</dbReference>